<dbReference type="SUPFAM" id="SSF47336">
    <property type="entry name" value="ACP-like"/>
    <property type="match status" value="1"/>
</dbReference>
<dbReference type="AlphaFoldDB" id="A0A1G9LSX0"/>
<organism evidence="4 5">
    <name type="scientific">Lentzea albidocapillata subsp. violacea</name>
    <dbReference type="NCBI Taxonomy" id="128104"/>
    <lineage>
        <taxon>Bacteria</taxon>
        <taxon>Bacillati</taxon>
        <taxon>Actinomycetota</taxon>
        <taxon>Actinomycetes</taxon>
        <taxon>Pseudonocardiales</taxon>
        <taxon>Pseudonocardiaceae</taxon>
        <taxon>Lentzea</taxon>
    </lineage>
</organism>
<dbReference type="InterPro" id="IPR036736">
    <property type="entry name" value="ACP-like_sf"/>
</dbReference>
<dbReference type="InterPro" id="IPR009081">
    <property type="entry name" value="PP-bd_ACP"/>
</dbReference>
<protein>
    <submittedName>
        <fullName evidence="4">Act minimal PKS acyl carrier protein</fullName>
    </submittedName>
</protein>
<sequence>MNERNEELGMSEFTVTDLKGMLLVCAGTDDAVELGDGVNDKPFTELGYDSLALLELVGLVQRTYSVPMPDKAVDHMKTPGEAISYINSVLAGVRA</sequence>
<dbReference type="Proteomes" id="UP000199682">
    <property type="component" value="Unassembled WGS sequence"/>
</dbReference>
<dbReference type="PROSITE" id="PS00012">
    <property type="entry name" value="PHOSPHOPANTETHEINE"/>
    <property type="match status" value="1"/>
</dbReference>
<evidence type="ECO:0000313" key="5">
    <source>
        <dbReference type="Proteomes" id="UP000199682"/>
    </source>
</evidence>
<gene>
    <name evidence="4" type="ORF">SAMN04488074_112171</name>
</gene>
<dbReference type="InterPro" id="IPR006162">
    <property type="entry name" value="Ppantetheine_attach_site"/>
</dbReference>
<accession>A0A1G9LSX0</accession>
<feature type="domain" description="Carrier" evidence="3">
    <location>
        <begin position="12"/>
        <end position="90"/>
    </location>
</feature>
<evidence type="ECO:0000259" key="3">
    <source>
        <dbReference type="PROSITE" id="PS50075"/>
    </source>
</evidence>
<evidence type="ECO:0000313" key="4">
    <source>
        <dbReference type="EMBL" id="SDL65003.1"/>
    </source>
</evidence>
<evidence type="ECO:0000256" key="2">
    <source>
        <dbReference type="ARBA" id="ARBA00022553"/>
    </source>
</evidence>
<evidence type="ECO:0000256" key="1">
    <source>
        <dbReference type="ARBA" id="ARBA00022450"/>
    </source>
</evidence>
<dbReference type="Gene3D" id="1.10.1200.10">
    <property type="entry name" value="ACP-like"/>
    <property type="match status" value="1"/>
</dbReference>
<keyword evidence="2" id="KW-0597">Phosphoprotein</keyword>
<keyword evidence="1" id="KW-0596">Phosphopantetheine</keyword>
<dbReference type="Pfam" id="PF00550">
    <property type="entry name" value="PP-binding"/>
    <property type="match status" value="1"/>
</dbReference>
<proteinExistence type="predicted"/>
<reference evidence="5" key="1">
    <citation type="submission" date="2016-10" db="EMBL/GenBank/DDBJ databases">
        <authorList>
            <person name="Varghese N."/>
            <person name="Submissions S."/>
        </authorList>
    </citation>
    <scope>NUCLEOTIDE SEQUENCE [LARGE SCALE GENOMIC DNA]</scope>
    <source>
        <strain evidence="5">DSM 44796</strain>
    </source>
</reference>
<name>A0A1G9LSX0_9PSEU</name>
<dbReference type="PROSITE" id="PS50075">
    <property type="entry name" value="CARRIER"/>
    <property type="match status" value="1"/>
</dbReference>
<dbReference type="EMBL" id="FNET01000012">
    <property type="protein sequence ID" value="SDL65003.1"/>
    <property type="molecule type" value="Genomic_DNA"/>
</dbReference>